<dbReference type="CDD" id="cd18280">
    <property type="entry name" value="BTB_POZ_BPM_plant"/>
    <property type="match status" value="1"/>
</dbReference>
<comment type="pathway">
    <text evidence="2">Protein modification; protein ubiquitination.</text>
</comment>
<dbReference type="Pfam" id="PF24570">
    <property type="entry name" value="BACK_BPM_SPOP"/>
    <property type="match status" value="1"/>
</dbReference>
<feature type="compositionally biased region" description="Pro residues" evidence="4">
    <location>
        <begin position="170"/>
        <end position="180"/>
    </location>
</feature>
<dbReference type="PANTHER" id="PTHR26379">
    <property type="entry name" value="BTB/POZ AND MATH DOMAIN-CONTAINING PROTEIN 1"/>
    <property type="match status" value="1"/>
</dbReference>
<feature type="compositionally biased region" description="Low complexity" evidence="4">
    <location>
        <begin position="181"/>
        <end position="209"/>
    </location>
</feature>
<dbReference type="CDD" id="cd00121">
    <property type="entry name" value="MATH"/>
    <property type="match status" value="2"/>
</dbReference>
<dbReference type="PROSITE" id="PS50097">
    <property type="entry name" value="BTB"/>
    <property type="match status" value="1"/>
</dbReference>
<name>A0A9D4YVM1_CHLVU</name>
<reference evidence="6" key="1">
    <citation type="journal article" date="2019" name="Plant J.">
        <title>Chlorella vulgaris genome assembly and annotation reveals the molecular basis for metabolic acclimation to high light conditions.</title>
        <authorList>
            <person name="Cecchin M."/>
            <person name="Marcolungo L."/>
            <person name="Rossato M."/>
            <person name="Girolomoni L."/>
            <person name="Cosentino E."/>
            <person name="Cuine S."/>
            <person name="Li-Beisson Y."/>
            <person name="Delledonne M."/>
            <person name="Ballottari M."/>
        </authorList>
    </citation>
    <scope>NUCLEOTIDE SEQUENCE</scope>
    <source>
        <strain evidence="6">211/11P</strain>
    </source>
</reference>
<dbReference type="InterPro" id="IPR002083">
    <property type="entry name" value="MATH/TRAF_dom"/>
</dbReference>
<dbReference type="SUPFAM" id="SSF54695">
    <property type="entry name" value="POZ domain"/>
    <property type="match status" value="1"/>
</dbReference>
<evidence type="ECO:0000256" key="4">
    <source>
        <dbReference type="SAM" id="MobiDB-lite"/>
    </source>
</evidence>
<dbReference type="Gene3D" id="3.30.710.10">
    <property type="entry name" value="Potassium Channel Kv1.1, Chain A"/>
    <property type="match status" value="1"/>
</dbReference>
<dbReference type="InterPro" id="IPR008974">
    <property type="entry name" value="TRAF-like"/>
</dbReference>
<dbReference type="InterPro" id="IPR034090">
    <property type="entry name" value="BPM_C"/>
</dbReference>
<protein>
    <recommendedName>
        <fullName evidence="5">BTB domain-containing protein</fullName>
    </recommendedName>
</protein>
<dbReference type="SMART" id="SM00225">
    <property type="entry name" value="BTB"/>
    <property type="match status" value="1"/>
</dbReference>
<feature type="compositionally biased region" description="Low complexity" evidence="4">
    <location>
        <begin position="158"/>
        <end position="169"/>
    </location>
</feature>
<feature type="region of interest" description="Disordered" evidence="4">
    <location>
        <begin position="77"/>
        <end position="209"/>
    </location>
</feature>
<dbReference type="Gene3D" id="2.60.210.10">
    <property type="entry name" value="Apoptosis, Tumor Necrosis Factor Receptor Associated Protein 2, Chain A"/>
    <property type="match status" value="2"/>
</dbReference>
<dbReference type="SUPFAM" id="SSF49599">
    <property type="entry name" value="TRAF domain-like"/>
    <property type="match status" value="2"/>
</dbReference>
<organism evidence="6 7">
    <name type="scientific">Chlorella vulgaris</name>
    <name type="common">Green alga</name>
    <dbReference type="NCBI Taxonomy" id="3077"/>
    <lineage>
        <taxon>Eukaryota</taxon>
        <taxon>Viridiplantae</taxon>
        <taxon>Chlorophyta</taxon>
        <taxon>core chlorophytes</taxon>
        <taxon>Trebouxiophyceae</taxon>
        <taxon>Chlorellales</taxon>
        <taxon>Chlorellaceae</taxon>
        <taxon>Chlorella clade</taxon>
        <taxon>Chlorella</taxon>
    </lineage>
</organism>
<sequence length="573" mass="60701">MAAPAAVVQPQAADGTPGSTKKSSSKTVTDTVIGEHEHTIVGYSLVKGIGDGEPIASERFVVGGHEWVLLFYPDGKRSSSEMHNIQPQQVPPHNAHLQQHAAGGGGAPGQLALPAPPGGQQAGGGPPALPPRAPGGGNGNGGGGNGGGAAANGGGGPAPQRGGQQAPPAAGMPPPPPPPQQQLMLNPAAAQMAAAAGHHQQQQAHAQAQQQAQQQAAAAANNEYCALFVALIGETDHPQGVVNTSEGRVVRAFHRFTLVDQSGRAQDISKGRRRDQGAVKISCARQDPNARNCHGYRKFVKKSLLEDAQRGLLVNDTIVIRYQIELVVSSGGALSRTGTKPPAPLIHVPPPNLGLDLASLLQSGMGSDVTFEVEAEPMAAHKIILQARSPVFRALLTGPMREGHESNIDIQDIRAPVFRALLYFAYTDSLPEDLQGPKLEVTMAQHLLAAADRFQLIRLRCICEQRLCETVEIETVATTLALAEQNNARELKRVCLEFVSKHLQAVMASEGYHYMVDTCPQLQAELLQVIATAPPQRSRQVHIVPHHPAGGQARAPDESSTDGQLRRVRQRRE</sequence>
<dbReference type="OrthoDB" id="6359816at2759"/>
<dbReference type="InterPro" id="IPR011333">
    <property type="entry name" value="SKP1/BTB/POZ_sf"/>
</dbReference>
<comment type="function">
    <text evidence="1">May act as a substrate-specific adapter of an E3 ubiquitin-protein ligase complex (CUL3-RBX1-BTB) which mediates the ubiquitination and subsequent proteasomal degradation of target proteins.</text>
</comment>
<evidence type="ECO:0000256" key="3">
    <source>
        <dbReference type="ARBA" id="ARBA00010846"/>
    </source>
</evidence>
<dbReference type="Pfam" id="PF22486">
    <property type="entry name" value="MATH_2"/>
    <property type="match status" value="1"/>
</dbReference>
<feature type="region of interest" description="Disordered" evidence="4">
    <location>
        <begin position="547"/>
        <end position="573"/>
    </location>
</feature>
<accession>A0A9D4YVM1</accession>
<keyword evidence="7" id="KW-1185">Reference proteome</keyword>
<evidence type="ECO:0000259" key="5">
    <source>
        <dbReference type="PROSITE" id="PS50097"/>
    </source>
</evidence>
<dbReference type="CDD" id="cd14736">
    <property type="entry name" value="BACK_AtBPM-like"/>
    <property type="match status" value="1"/>
</dbReference>
<dbReference type="PANTHER" id="PTHR26379:SF187">
    <property type="entry name" value="OS07G0655300 PROTEIN"/>
    <property type="match status" value="1"/>
</dbReference>
<dbReference type="AlphaFoldDB" id="A0A9D4YVM1"/>
<dbReference type="InterPro" id="IPR056423">
    <property type="entry name" value="BACK_BPM_SPOP"/>
</dbReference>
<dbReference type="Pfam" id="PF00651">
    <property type="entry name" value="BTB"/>
    <property type="match status" value="1"/>
</dbReference>
<dbReference type="EMBL" id="SIDB01000009">
    <property type="protein sequence ID" value="KAI3428459.1"/>
    <property type="molecule type" value="Genomic_DNA"/>
</dbReference>
<reference evidence="6" key="2">
    <citation type="submission" date="2020-11" db="EMBL/GenBank/DDBJ databases">
        <authorList>
            <person name="Cecchin M."/>
            <person name="Marcolungo L."/>
            <person name="Rossato M."/>
            <person name="Girolomoni L."/>
            <person name="Cosentino E."/>
            <person name="Cuine S."/>
            <person name="Li-Beisson Y."/>
            <person name="Delledonne M."/>
            <person name="Ballottari M."/>
        </authorList>
    </citation>
    <scope>NUCLEOTIDE SEQUENCE</scope>
    <source>
        <strain evidence="6">211/11P</strain>
        <tissue evidence="6">Whole cell</tissue>
    </source>
</reference>
<dbReference type="InterPro" id="IPR000210">
    <property type="entry name" value="BTB/POZ_dom"/>
</dbReference>
<dbReference type="GO" id="GO:0071472">
    <property type="term" value="P:cellular response to salt stress"/>
    <property type="evidence" value="ECO:0007669"/>
    <property type="project" value="UniProtKB-ARBA"/>
</dbReference>
<evidence type="ECO:0000313" key="7">
    <source>
        <dbReference type="Proteomes" id="UP001055712"/>
    </source>
</evidence>
<dbReference type="GO" id="GO:0016567">
    <property type="term" value="P:protein ubiquitination"/>
    <property type="evidence" value="ECO:0007669"/>
    <property type="project" value="InterPro"/>
</dbReference>
<feature type="region of interest" description="Disordered" evidence="4">
    <location>
        <begin position="1"/>
        <end position="30"/>
    </location>
</feature>
<evidence type="ECO:0000256" key="2">
    <source>
        <dbReference type="ARBA" id="ARBA00004906"/>
    </source>
</evidence>
<dbReference type="Gene3D" id="1.25.40.420">
    <property type="match status" value="1"/>
</dbReference>
<comment type="caution">
    <text evidence="6">The sequence shown here is derived from an EMBL/GenBank/DDBJ whole genome shotgun (WGS) entry which is preliminary data.</text>
</comment>
<comment type="similarity">
    <text evidence="3">Belongs to the Tdpoz family.</text>
</comment>
<feature type="domain" description="BTB" evidence="5">
    <location>
        <begin position="367"/>
        <end position="434"/>
    </location>
</feature>
<feature type="compositionally biased region" description="Gly residues" evidence="4">
    <location>
        <begin position="134"/>
        <end position="157"/>
    </location>
</feature>
<dbReference type="Proteomes" id="UP001055712">
    <property type="component" value="Unassembled WGS sequence"/>
</dbReference>
<dbReference type="InterPro" id="IPR045005">
    <property type="entry name" value="BPM1-6"/>
</dbReference>
<evidence type="ECO:0000256" key="1">
    <source>
        <dbReference type="ARBA" id="ARBA00002668"/>
    </source>
</evidence>
<proteinExistence type="inferred from homology"/>
<evidence type="ECO:0000313" key="6">
    <source>
        <dbReference type="EMBL" id="KAI3428459.1"/>
    </source>
</evidence>
<gene>
    <name evidence="6" type="ORF">D9Q98_007285</name>
</gene>